<dbReference type="Proteomes" id="UP000694460">
    <property type="component" value="Unassembled WGS sequence"/>
</dbReference>
<keyword evidence="3" id="KW-1185">Reference proteome</keyword>
<evidence type="ECO:0000256" key="1">
    <source>
        <dbReference type="SAM" id="MobiDB-lite"/>
    </source>
</evidence>
<evidence type="ECO:0000313" key="2">
    <source>
        <dbReference type="EMBL" id="MBP2450505.1"/>
    </source>
</evidence>
<name>A0ABS4ZM58_9MYCO</name>
<feature type="compositionally biased region" description="Low complexity" evidence="1">
    <location>
        <begin position="1"/>
        <end position="11"/>
    </location>
</feature>
<feature type="region of interest" description="Disordered" evidence="1">
    <location>
        <begin position="148"/>
        <end position="171"/>
    </location>
</feature>
<comment type="caution">
    <text evidence="2">The sequence shown here is derived from an EMBL/GenBank/DDBJ whole genome shotgun (WGS) entry which is preliminary data.</text>
</comment>
<feature type="region of interest" description="Disordered" evidence="1">
    <location>
        <begin position="1"/>
        <end position="65"/>
    </location>
</feature>
<accession>A0ABS4ZM58</accession>
<evidence type="ECO:0008006" key="4">
    <source>
        <dbReference type="Google" id="ProtNLM"/>
    </source>
</evidence>
<reference evidence="2 3" key="1">
    <citation type="submission" date="2021-03" db="EMBL/GenBank/DDBJ databases">
        <title>Sequencing the genomes of 1000 actinobacteria strains.</title>
        <authorList>
            <person name="Klenk H.-P."/>
        </authorList>
    </citation>
    <scope>NUCLEOTIDE SEQUENCE [LARGE SCALE GENOMIC DNA]</scope>
    <source>
        <strain evidence="2 3">DSM 46713</strain>
    </source>
</reference>
<dbReference type="RefSeq" id="WP_209913106.1">
    <property type="nucleotide sequence ID" value="NZ_JAGIOP010000001.1"/>
</dbReference>
<dbReference type="EMBL" id="JAGIOP010000001">
    <property type="protein sequence ID" value="MBP2450505.1"/>
    <property type="molecule type" value="Genomic_DNA"/>
</dbReference>
<gene>
    <name evidence="2" type="ORF">JOF57_000390</name>
</gene>
<sequence length="171" mass="18822">MTTPQTPTDTTEPTEDTTDTTEPTEDTTETTEPTEDTTETTEVDTTPEDDQDDDQQSPNAEAAKWRTKLRAAEAERDQLRDQITAQQRALINWRASTAQSGAVDPQLLDAAGITITDLLDDNGHLDMTAVDQFIDQTAIKFRVQRTVKPNPQQGNPSAARATGSMADVFRQ</sequence>
<feature type="compositionally biased region" description="Acidic residues" evidence="1">
    <location>
        <begin position="12"/>
        <end position="55"/>
    </location>
</feature>
<protein>
    <recommendedName>
        <fullName evidence="4">Scaffolding protein</fullName>
    </recommendedName>
</protein>
<evidence type="ECO:0000313" key="3">
    <source>
        <dbReference type="Proteomes" id="UP000694460"/>
    </source>
</evidence>
<proteinExistence type="predicted"/>
<organism evidence="2 3">
    <name type="scientific">Mycolicibacterium lutetiense</name>
    <dbReference type="NCBI Taxonomy" id="1641992"/>
    <lineage>
        <taxon>Bacteria</taxon>
        <taxon>Bacillati</taxon>
        <taxon>Actinomycetota</taxon>
        <taxon>Actinomycetes</taxon>
        <taxon>Mycobacteriales</taxon>
        <taxon>Mycobacteriaceae</taxon>
        <taxon>Mycolicibacterium</taxon>
    </lineage>
</organism>